<dbReference type="RefSeq" id="WP_012011310.1">
    <property type="nucleotide sequence ID" value="NC_009848.4"/>
</dbReference>
<evidence type="ECO:0000256" key="5">
    <source>
        <dbReference type="ARBA" id="ARBA00023015"/>
    </source>
</evidence>
<keyword evidence="5" id="KW-0805">Transcription regulation</keyword>
<dbReference type="GO" id="GO:0006352">
    <property type="term" value="P:DNA-templated transcription initiation"/>
    <property type="evidence" value="ECO:0007669"/>
    <property type="project" value="InterPro"/>
</dbReference>
<reference evidence="11 12" key="3">
    <citation type="journal article" date="2013" name="PLoS ONE">
        <title>Candidate genes that may be responsible for the unusual resistances exhibited by Bacillus pumilus SAFR-032 spores.</title>
        <authorList>
            <person name="Tirumalai M.R."/>
            <person name="Rastogi R."/>
            <person name="Zamani N."/>
            <person name="O'Bryant Williams E."/>
            <person name="Allen S."/>
            <person name="Diouf F."/>
            <person name="Kwende S."/>
            <person name="Weinstock G.M."/>
            <person name="Venkateswaran K.J."/>
            <person name="Fox G.E."/>
        </authorList>
    </citation>
    <scope>NUCLEOTIDE SEQUENCE [LARGE SCALE GENOMIC DNA]</scope>
    <source>
        <strain evidence="11 12">SAFR-032</strain>
    </source>
</reference>
<organism evidence="11 12">
    <name type="scientific">Bacillus pumilus (strain SAFR-032)</name>
    <dbReference type="NCBI Taxonomy" id="315750"/>
    <lineage>
        <taxon>Bacteria</taxon>
        <taxon>Bacillati</taxon>
        <taxon>Bacillota</taxon>
        <taxon>Bacilli</taxon>
        <taxon>Bacillales</taxon>
        <taxon>Bacillaceae</taxon>
        <taxon>Bacillus</taxon>
    </lineage>
</organism>
<dbReference type="Pfam" id="PF04552">
    <property type="entry name" value="Sigma54_DBD"/>
    <property type="match status" value="1"/>
</dbReference>
<dbReference type="KEGG" id="bpu:BPUM_3063"/>
<dbReference type="PRINTS" id="PR00045">
    <property type="entry name" value="SIGMA54FCT"/>
</dbReference>
<evidence type="ECO:0000256" key="7">
    <source>
        <dbReference type="ARBA" id="ARBA00023125"/>
    </source>
</evidence>
<feature type="domain" description="RNA polymerase sigma factor 54 core-binding" evidence="10">
    <location>
        <begin position="73"/>
        <end position="257"/>
    </location>
</feature>
<dbReference type="InterPro" id="IPR000394">
    <property type="entry name" value="RNA_pol_sigma_54"/>
</dbReference>
<dbReference type="PROSITE" id="PS00717">
    <property type="entry name" value="SIGMA54_1"/>
    <property type="match status" value="1"/>
</dbReference>
<keyword evidence="6" id="KW-0731">Sigma factor</keyword>
<dbReference type="InterPro" id="IPR007046">
    <property type="entry name" value="RNA_pol_sigma_54_core-bd"/>
</dbReference>
<evidence type="ECO:0000313" key="12">
    <source>
        <dbReference type="Proteomes" id="UP000001355"/>
    </source>
</evidence>
<dbReference type="GO" id="GO:0000428">
    <property type="term" value="C:DNA-directed RNA polymerase complex"/>
    <property type="evidence" value="ECO:0007669"/>
    <property type="project" value="UniProtKB-KW"/>
</dbReference>
<keyword evidence="7" id="KW-0238">DNA-binding</keyword>
<dbReference type="InterPro" id="IPR007634">
    <property type="entry name" value="RNA_pol_sigma_54_DNA-bd"/>
</dbReference>
<dbReference type="HOGENOM" id="CLU_020569_1_0_9"/>
<reference evidence="11 12" key="1">
    <citation type="journal article" date="2007" name="PLoS ONE">
        <title>Paradoxical DNA repair and peroxide resistance gene conservation in Bacillus pumilus SAFR-032.</title>
        <authorList>
            <person name="Gioia J."/>
            <person name="Yerrapragada S."/>
            <person name="Qin X."/>
            <person name="Jiang H."/>
            <person name="Igboeli O.C."/>
            <person name="Muzny D."/>
            <person name="Dugan-Rocha S."/>
            <person name="Ding Y."/>
            <person name="Hawes A."/>
            <person name="Liu W."/>
            <person name="Perez L."/>
            <person name="Kovar C."/>
            <person name="Dinh H."/>
            <person name="Lee S."/>
            <person name="Nazareth L."/>
            <person name="Blyth P."/>
            <person name="Holder M."/>
            <person name="Buhay C."/>
            <person name="Tirumalai M.R."/>
            <person name="Liu Y."/>
            <person name="Dasgupta I."/>
            <person name="Bokhetache L."/>
            <person name="Fujita M."/>
            <person name="Karouia F."/>
            <person name="Eswara Moorthy P."/>
            <person name="Siefert J."/>
            <person name="Uzman A."/>
            <person name="Buzumbo P."/>
            <person name="Verma A."/>
            <person name="Zwiya H."/>
            <person name="McWilliams B.D."/>
            <person name="Olowu A."/>
            <person name="Clinkenbeard K.D."/>
            <person name="Newcombe D."/>
            <person name="Golebiewski L."/>
            <person name="Petrosino J.F."/>
            <person name="Nicholson W.L."/>
            <person name="Fox G.E."/>
            <person name="Venkateswaran K."/>
            <person name="Highlander S.K."/>
            <person name="Weinstock G.M."/>
        </authorList>
    </citation>
    <scope>NUCLEOTIDE SEQUENCE [LARGE SCALE GENOMIC DNA]</scope>
    <source>
        <strain evidence="11 12">SAFR-032</strain>
    </source>
</reference>
<dbReference type="Pfam" id="PF00309">
    <property type="entry name" value="Sigma54_AID"/>
    <property type="match status" value="1"/>
</dbReference>
<gene>
    <name evidence="11" type="ordered locus">BPUM_3063</name>
</gene>
<evidence type="ECO:0000313" key="11">
    <source>
        <dbReference type="EMBL" id="ABV63717.1"/>
    </source>
</evidence>
<dbReference type="Pfam" id="PF04963">
    <property type="entry name" value="Sigma54_CBD"/>
    <property type="match status" value="1"/>
</dbReference>
<dbReference type="PROSITE" id="PS00718">
    <property type="entry name" value="SIGMA54_2"/>
    <property type="match status" value="1"/>
</dbReference>
<dbReference type="InterPro" id="IPR038709">
    <property type="entry name" value="RpoN_core-bd_sf"/>
</dbReference>
<dbReference type="PANTHER" id="PTHR32248">
    <property type="entry name" value="RNA POLYMERASE SIGMA-54 FACTOR"/>
    <property type="match status" value="1"/>
</dbReference>
<evidence type="ECO:0000259" key="10">
    <source>
        <dbReference type="Pfam" id="PF04963"/>
    </source>
</evidence>
<comment type="similarity">
    <text evidence="1">Belongs to the sigma-54 factor family.</text>
</comment>
<dbReference type="GO" id="GO:0003677">
    <property type="term" value="F:DNA binding"/>
    <property type="evidence" value="ECO:0007669"/>
    <property type="project" value="UniProtKB-KW"/>
</dbReference>
<feature type="domain" description="RNA polymerase sigma factor 54 DNA-binding" evidence="9">
    <location>
        <begin position="274"/>
        <end position="432"/>
    </location>
</feature>
<protein>
    <submittedName>
        <fullName evidence="11">RNA polymerase sigma-54 factor</fullName>
    </submittedName>
</protein>
<keyword evidence="12" id="KW-1185">Reference proteome</keyword>
<dbReference type="Gene3D" id="1.10.10.60">
    <property type="entry name" value="Homeodomain-like"/>
    <property type="match status" value="1"/>
</dbReference>
<dbReference type="GO" id="GO:0016987">
    <property type="term" value="F:sigma factor activity"/>
    <property type="evidence" value="ECO:0007669"/>
    <property type="project" value="UniProtKB-KW"/>
</dbReference>
<dbReference type="GeneID" id="5622353"/>
<evidence type="ECO:0000256" key="6">
    <source>
        <dbReference type="ARBA" id="ARBA00023082"/>
    </source>
</evidence>
<evidence type="ECO:0000256" key="4">
    <source>
        <dbReference type="ARBA" id="ARBA00022695"/>
    </source>
</evidence>
<dbReference type="PANTHER" id="PTHR32248:SF4">
    <property type="entry name" value="RNA POLYMERASE SIGMA-54 FACTOR"/>
    <property type="match status" value="1"/>
</dbReference>
<sequence>MSLNLQQEQVLKQVLTQELRQAITLLQLNSTELGEYLDQLALENPLIERKDTDSYQPVYHKKSQDRMTEPYRTHQKESLQMYLKKQAIDLNLNEKNQRIFHFMIESIDSNGYLNEPVDEMAAVLKVSAEEVEAVLHQLQSLEPAGIGARSLQECILLQLRRKKERWYEAELIIDEHFFLFARKAWKEIAAKTGISMKTLQAVQDEVSQLEPRPGIHFSYEEDHMYIEPDVTITVVQDHITFELNQRAFPDVEMNEGYFAMIQDQKRHEAYVYVYLKEKEQQYNWLIQALKQRKQTMTHVVREIILHQTDFFLTGKHKMKPLTMKRIADILQVHESTVSRTVKGKMVQTPYGLMEMKQFFQAKLEGPSLEEASSYTVKTYIAELIQTENKKKPYSDQQMMTQLQQTFGIRVSRRTIAKYREQMNLPSSTLRKRYD</sequence>
<keyword evidence="3" id="KW-0808">Transferase</keyword>
<dbReference type="STRING" id="315750.BPUM_3063"/>
<reference evidence="11 12" key="2">
    <citation type="journal article" date="2013" name="Extremophiles">
        <title>An ICEBs1-like element may be associated with the extreme radiation and desiccation resistance of Bacillus pumilus SAFR-032 spores.</title>
        <authorList>
            <person name="Tirumalai M.R."/>
            <person name="Fox G.E."/>
        </authorList>
    </citation>
    <scope>NUCLEOTIDE SEQUENCE [LARGE SCALE GENOMIC DNA]</scope>
    <source>
        <strain evidence="11 12">SAFR-032</strain>
    </source>
</reference>
<keyword evidence="2" id="KW-0240">DNA-directed RNA polymerase</keyword>
<accession>A8FHK0</accession>
<evidence type="ECO:0000256" key="8">
    <source>
        <dbReference type="ARBA" id="ARBA00023163"/>
    </source>
</evidence>
<dbReference type="GO" id="GO:0001216">
    <property type="term" value="F:DNA-binding transcription activator activity"/>
    <property type="evidence" value="ECO:0007669"/>
    <property type="project" value="InterPro"/>
</dbReference>
<dbReference type="Proteomes" id="UP000001355">
    <property type="component" value="Chromosome"/>
</dbReference>
<evidence type="ECO:0000259" key="9">
    <source>
        <dbReference type="Pfam" id="PF04552"/>
    </source>
</evidence>
<dbReference type="GO" id="GO:0016779">
    <property type="term" value="F:nucleotidyltransferase activity"/>
    <property type="evidence" value="ECO:0007669"/>
    <property type="project" value="UniProtKB-KW"/>
</dbReference>
<name>A8FHK0_BACP2</name>
<dbReference type="PIRSF" id="PIRSF000774">
    <property type="entry name" value="RpoN"/>
    <property type="match status" value="1"/>
</dbReference>
<proteinExistence type="inferred from homology"/>
<evidence type="ECO:0000256" key="1">
    <source>
        <dbReference type="ARBA" id="ARBA00008798"/>
    </source>
</evidence>
<dbReference type="PROSITE" id="PS50044">
    <property type="entry name" value="SIGMA54_3"/>
    <property type="match status" value="1"/>
</dbReference>
<keyword evidence="8" id="KW-0804">Transcription</keyword>
<evidence type="ECO:0000256" key="3">
    <source>
        <dbReference type="ARBA" id="ARBA00022679"/>
    </source>
</evidence>
<dbReference type="AlphaFoldDB" id="A8FHK0"/>
<dbReference type="EMBL" id="CP000813">
    <property type="protein sequence ID" value="ABV63717.1"/>
    <property type="molecule type" value="Genomic_DNA"/>
</dbReference>
<dbReference type="NCBIfam" id="TIGR02395">
    <property type="entry name" value="rpoN_sigma"/>
    <property type="match status" value="1"/>
</dbReference>
<dbReference type="Gene3D" id="1.10.10.1330">
    <property type="entry name" value="RNA polymerase sigma-54 factor, core-binding domain"/>
    <property type="match status" value="1"/>
</dbReference>
<evidence type="ECO:0000256" key="2">
    <source>
        <dbReference type="ARBA" id="ARBA00022478"/>
    </source>
</evidence>
<dbReference type="OrthoDB" id="9814402at2"/>
<keyword evidence="4" id="KW-0548">Nucleotidyltransferase</keyword>
<dbReference type="eggNOG" id="COG1508">
    <property type="taxonomic scope" value="Bacteria"/>
</dbReference>